<keyword evidence="1" id="KW-0596">Phosphopantetheine</keyword>
<dbReference type="Gene3D" id="3.40.366.10">
    <property type="entry name" value="Malonyl-Coenzyme A Acyl Carrier Protein, domain 2"/>
    <property type="match status" value="1"/>
</dbReference>
<dbReference type="KEGG" id="dpte:113794496"/>
<dbReference type="InterPro" id="IPR020841">
    <property type="entry name" value="PKS_Beta-ketoAc_synthase_dom"/>
</dbReference>
<dbReference type="Gene3D" id="3.40.47.10">
    <property type="match status" value="2"/>
</dbReference>
<evidence type="ECO:0000256" key="3">
    <source>
        <dbReference type="ARBA" id="ARBA00022679"/>
    </source>
</evidence>
<dbReference type="SMART" id="SM00825">
    <property type="entry name" value="PKS_KS"/>
    <property type="match status" value="1"/>
</dbReference>
<evidence type="ECO:0000259" key="4">
    <source>
        <dbReference type="PROSITE" id="PS52004"/>
    </source>
</evidence>
<dbReference type="AlphaFoldDB" id="A0A6P6Y4M0"/>
<gene>
    <name evidence="6" type="primary">LOC113794496</name>
</gene>
<dbReference type="OrthoDB" id="6511952at2759"/>
<accession>A0A6P6Y4M0</accession>
<dbReference type="SUPFAM" id="SSF52151">
    <property type="entry name" value="FabD/lysophospholipase-like"/>
    <property type="match status" value="1"/>
</dbReference>
<reference evidence="6" key="1">
    <citation type="submission" date="2025-08" db="UniProtKB">
        <authorList>
            <consortium name="RefSeq"/>
        </authorList>
    </citation>
    <scope>IDENTIFICATION</scope>
    <source>
        <strain evidence="6">Airmid</strain>
    </source>
</reference>
<proteinExistence type="predicted"/>
<keyword evidence="5" id="KW-1185">Reference proteome</keyword>
<name>A0A6P6Y4M0_DERPT</name>
<dbReference type="InParanoid" id="A0A6P6Y4M0"/>
<dbReference type="PROSITE" id="PS52004">
    <property type="entry name" value="KS3_2"/>
    <property type="match status" value="1"/>
</dbReference>
<dbReference type="GO" id="GO:0004312">
    <property type="term" value="F:fatty acid synthase activity"/>
    <property type="evidence" value="ECO:0007669"/>
    <property type="project" value="TreeGrafter"/>
</dbReference>
<evidence type="ECO:0000256" key="1">
    <source>
        <dbReference type="ARBA" id="ARBA00022450"/>
    </source>
</evidence>
<dbReference type="RefSeq" id="XP_027200413.1">
    <property type="nucleotide sequence ID" value="XM_027344612.1"/>
</dbReference>
<dbReference type="InterPro" id="IPR016035">
    <property type="entry name" value="Acyl_Trfase/lysoPLipase"/>
</dbReference>
<dbReference type="Pfam" id="PF02801">
    <property type="entry name" value="Ketoacyl-synt_C"/>
    <property type="match status" value="1"/>
</dbReference>
<feature type="domain" description="Ketosynthase family 3 (KS3)" evidence="4">
    <location>
        <begin position="1"/>
        <end position="168"/>
    </location>
</feature>
<evidence type="ECO:0000313" key="5">
    <source>
        <dbReference type="Proteomes" id="UP000515146"/>
    </source>
</evidence>
<keyword evidence="2" id="KW-0597">Phosphoprotein</keyword>
<keyword evidence="3" id="KW-0808">Transferase</keyword>
<dbReference type="InterPro" id="IPR018201">
    <property type="entry name" value="Ketoacyl_synth_AS"/>
</dbReference>
<evidence type="ECO:0000313" key="6">
    <source>
        <dbReference type="RefSeq" id="XP_027200413.1"/>
    </source>
</evidence>
<dbReference type="InterPro" id="IPR001227">
    <property type="entry name" value="Ac_transferase_dom_sf"/>
</dbReference>
<dbReference type="PANTHER" id="PTHR43775:SF37">
    <property type="entry name" value="SI:DKEY-61P9.11"/>
    <property type="match status" value="1"/>
</dbReference>
<dbReference type="InterPro" id="IPR014031">
    <property type="entry name" value="Ketoacyl_synth_C"/>
</dbReference>
<evidence type="ECO:0000256" key="2">
    <source>
        <dbReference type="ARBA" id="ARBA00022553"/>
    </source>
</evidence>
<dbReference type="Proteomes" id="UP000515146">
    <property type="component" value="Unplaced"/>
</dbReference>
<dbReference type="GO" id="GO:0006633">
    <property type="term" value="P:fatty acid biosynthetic process"/>
    <property type="evidence" value="ECO:0007669"/>
    <property type="project" value="InterPro"/>
</dbReference>
<organism evidence="5 6">
    <name type="scientific">Dermatophagoides pteronyssinus</name>
    <name type="common">European house dust mite</name>
    <dbReference type="NCBI Taxonomy" id="6956"/>
    <lineage>
        <taxon>Eukaryota</taxon>
        <taxon>Metazoa</taxon>
        <taxon>Ecdysozoa</taxon>
        <taxon>Arthropoda</taxon>
        <taxon>Chelicerata</taxon>
        <taxon>Arachnida</taxon>
        <taxon>Acari</taxon>
        <taxon>Acariformes</taxon>
        <taxon>Sarcoptiformes</taxon>
        <taxon>Astigmata</taxon>
        <taxon>Psoroptidia</taxon>
        <taxon>Analgoidea</taxon>
        <taxon>Pyroglyphidae</taxon>
        <taxon>Dermatophagoidinae</taxon>
        <taxon>Dermatophagoides</taxon>
    </lineage>
</organism>
<dbReference type="GO" id="GO:0004315">
    <property type="term" value="F:3-oxoacyl-[acyl-carrier-protein] synthase activity"/>
    <property type="evidence" value="ECO:0007669"/>
    <property type="project" value="InterPro"/>
</dbReference>
<dbReference type="SUPFAM" id="SSF53901">
    <property type="entry name" value="Thiolase-like"/>
    <property type="match status" value="1"/>
</dbReference>
<dbReference type="PROSITE" id="PS00606">
    <property type="entry name" value="KS3_1"/>
    <property type="match status" value="1"/>
</dbReference>
<dbReference type="InterPro" id="IPR050091">
    <property type="entry name" value="PKS_NRPS_Biosynth_Enz"/>
</dbReference>
<protein>
    <submittedName>
        <fullName evidence="6">Probable polyketide synthase 13</fullName>
    </submittedName>
</protein>
<dbReference type="PANTHER" id="PTHR43775">
    <property type="entry name" value="FATTY ACID SYNTHASE"/>
    <property type="match status" value="1"/>
</dbReference>
<dbReference type="InterPro" id="IPR016039">
    <property type="entry name" value="Thiolase-like"/>
</dbReference>
<sequence length="204" mass="21181">MTSFSSSGGAGSLISNRISYSFGLRGPSATIDTACSSSLVSLDGAYMNLRAGVIQTAAVGGINLMLTPHLFLLFCKSQNVAYVEAHGTGTGLGDPIEMSALQAVFGKQRKNPLVIGSVKTNIGHLEGAAGIASLIKCICKGIVPAAVVGHSLGEFAAAVVADVLTFEQALQMFLEKAALERKQLEVSHAFHSIQMAATLEPMRA</sequence>